<evidence type="ECO:0000313" key="1">
    <source>
        <dbReference type="EMBL" id="TKJ88152.1"/>
    </source>
</evidence>
<protein>
    <submittedName>
        <fullName evidence="1">Uncharacterized protein</fullName>
    </submittedName>
</protein>
<dbReference type="Proteomes" id="UP000306393">
    <property type="component" value="Unassembled WGS sequence"/>
</dbReference>
<name>A0A4U3F693_9GAMM</name>
<proteinExistence type="predicted"/>
<dbReference type="EMBL" id="QGAC01000015">
    <property type="protein sequence ID" value="TKJ88152.1"/>
    <property type="molecule type" value="Genomic_DNA"/>
</dbReference>
<sequence length="68" mass="7860">MRHRFFRYEHVIAMLLSCRSLMTVLLPAAPRLKISRNDVIVLSHNLRITECGYPLSDFCRLADASEVI</sequence>
<comment type="caution">
    <text evidence="1">The sequence shown here is derived from an EMBL/GenBank/DDBJ whole genome shotgun (WGS) entry which is preliminary data.</text>
</comment>
<organism evidence="1 2">
    <name type="scientific">Erwinia persicina</name>
    <dbReference type="NCBI Taxonomy" id="55211"/>
    <lineage>
        <taxon>Bacteria</taxon>
        <taxon>Pseudomonadati</taxon>
        <taxon>Pseudomonadota</taxon>
        <taxon>Gammaproteobacteria</taxon>
        <taxon>Enterobacterales</taxon>
        <taxon>Erwiniaceae</taxon>
        <taxon>Erwinia</taxon>
    </lineage>
</organism>
<dbReference type="AlphaFoldDB" id="A0A4U3F693"/>
<reference evidence="1 2" key="1">
    <citation type="journal article" date="2019" name="Sci. Rep.">
        <title>Differences in resource use lead to coexistence of seed-transmitted microbial populations.</title>
        <authorList>
            <person name="Torres-Cortes G."/>
            <person name="Garcia B.J."/>
            <person name="Compant S."/>
            <person name="Rezki S."/>
            <person name="Jones P."/>
            <person name="Preveaux A."/>
            <person name="Briand M."/>
            <person name="Roulet A."/>
            <person name="Bouchez O."/>
            <person name="Jacobson D."/>
            <person name="Barret M."/>
        </authorList>
    </citation>
    <scope>NUCLEOTIDE SEQUENCE [LARGE SCALE GENOMIC DNA]</scope>
    <source>
        <strain evidence="1 2">CFBP13511</strain>
    </source>
</reference>
<evidence type="ECO:0000313" key="2">
    <source>
        <dbReference type="Proteomes" id="UP000306393"/>
    </source>
</evidence>
<accession>A0A4U3F693</accession>
<gene>
    <name evidence="1" type="ORF">EpCFBP13511_15710</name>
</gene>